<dbReference type="EMBL" id="HACG01038965">
    <property type="protein sequence ID" value="CEK85830.1"/>
    <property type="molecule type" value="Transcribed_RNA"/>
</dbReference>
<feature type="non-terminal residue" evidence="1">
    <location>
        <position position="1"/>
    </location>
</feature>
<gene>
    <name evidence="1" type="primary">ORF150461</name>
</gene>
<evidence type="ECO:0000313" key="1">
    <source>
        <dbReference type="EMBL" id="CEK85830.1"/>
    </source>
</evidence>
<sequence length="63" mass="7342">QFVLDARWNQDVTDDLDRRGGTGHLAYERNYEGWLGWQISAHVKLFDDDLPIKVNKCLKLLVV</sequence>
<organism evidence="1">
    <name type="scientific">Arion vulgaris</name>
    <dbReference type="NCBI Taxonomy" id="1028688"/>
    <lineage>
        <taxon>Eukaryota</taxon>
        <taxon>Metazoa</taxon>
        <taxon>Spiralia</taxon>
        <taxon>Lophotrochozoa</taxon>
        <taxon>Mollusca</taxon>
        <taxon>Gastropoda</taxon>
        <taxon>Heterobranchia</taxon>
        <taxon>Euthyneura</taxon>
        <taxon>Panpulmonata</taxon>
        <taxon>Eupulmonata</taxon>
        <taxon>Stylommatophora</taxon>
        <taxon>Helicina</taxon>
        <taxon>Arionoidea</taxon>
        <taxon>Arionidae</taxon>
        <taxon>Arion</taxon>
    </lineage>
</organism>
<protein>
    <submittedName>
        <fullName evidence="1">Uncharacterized protein</fullName>
    </submittedName>
</protein>
<name>A0A0B7B148_9EUPU</name>
<reference evidence="1" key="1">
    <citation type="submission" date="2014-12" db="EMBL/GenBank/DDBJ databases">
        <title>Insight into the proteome of Arion vulgaris.</title>
        <authorList>
            <person name="Aradska J."/>
            <person name="Bulat T."/>
            <person name="Smidak R."/>
            <person name="Sarate P."/>
            <person name="Gangsoo J."/>
            <person name="Sialana F."/>
            <person name="Bilban M."/>
            <person name="Lubec G."/>
        </authorList>
    </citation>
    <scope>NUCLEOTIDE SEQUENCE</scope>
    <source>
        <tissue evidence="1">Skin</tissue>
    </source>
</reference>
<dbReference type="AlphaFoldDB" id="A0A0B7B148"/>
<proteinExistence type="predicted"/>
<accession>A0A0B7B148</accession>